<name>A0A285TRT9_9HYPH</name>
<evidence type="ECO:0000313" key="2">
    <source>
        <dbReference type="EMBL" id="SOC26390.1"/>
    </source>
</evidence>
<dbReference type="OrthoDB" id="9786188at2"/>
<dbReference type="Proteomes" id="UP000219331">
    <property type="component" value="Unassembled WGS sequence"/>
</dbReference>
<dbReference type="EMBL" id="OBML01000016">
    <property type="protein sequence ID" value="SOC26390.1"/>
    <property type="molecule type" value="Genomic_DNA"/>
</dbReference>
<dbReference type="GO" id="GO:0006629">
    <property type="term" value="P:lipid metabolic process"/>
    <property type="evidence" value="ECO:0007669"/>
    <property type="project" value="InterPro"/>
</dbReference>
<sequence length="211" mass="22021">MIRFVTVFIAVAGIFAALPARAEPLRILALGDSLTAGYQLPPEAAFPVQLEAALKSRGHDVIVINAGVSGDTTAAGLARLDWSLGEGADAVIVELGANDALRGLPTASARANLDKIVASLSERGIPVLLAGIAAPRNMGDEYVAEFERMYAEIAAEYDAILYPNFLEGIPISAETVLPDGIHPTQKGVGIIVEGILPKVEELIERAGAARG</sequence>
<feature type="domain" description="SGNH hydrolase-type esterase" evidence="1">
    <location>
        <begin position="29"/>
        <end position="187"/>
    </location>
</feature>
<dbReference type="CDD" id="cd01822">
    <property type="entry name" value="Lysophospholipase_L1_like"/>
    <property type="match status" value="1"/>
</dbReference>
<reference evidence="2 3" key="1">
    <citation type="submission" date="2017-08" db="EMBL/GenBank/DDBJ databases">
        <authorList>
            <person name="de Groot N.N."/>
        </authorList>
    </citation>
    <scope>NUCLEOTIDE SEQUENCE [LARGE SCALE GENOMIC DNA]</scope>
    <source>
        <strain evidence="2 3">USBA 352</strain>
    </source>
</reference>
<gene>
    <name evidence="2" type="ORF">SAMN05421512_11630</name>
</gene>
<keyword evidence="3" id="KW-1185">Reference proteome</keyword>
<dbReference type="SUPFAM" id="SSF52266">
    <property type="entry name" value="SGNH hydrolase"/>
    <property type="match status" value="1"/>
</dbReference>
<protein>
    <submittedName>
        <fullName evidence="2">Acyl-CoA thioesterase-1</fullName>
    </submittedName>
</protein>
<dbReference type="InterPro" id="IPR051532">
    <property type="entry name" value="Ester_Hydrolysis_Enzymes"/>
</dbReference>
<dbReference type="STRING" id="538381.GCA_001696535_04088"/>
<dbReference type="Pfam" id="PF13472">
    <property type="entry name" value="Lipase_GDSL_2"/>
    <property type="match status" value="1"/>
</dbReference>
<accession>A0A285TRT9</accession>
<dbReference type="GO" id="GO:0004622">
    <property type="term" value="F:phosphatidylcholine lysophospholipase activity"/>
    <property type="evidence" value="ECO:0007669"/>
    <property type="project" value="TreeGrafter"/>
</dbReference>
<dbReference type="InterPro" id="IPR008265">
    <property type="entry name" value="Lipase_GDSL_AS"/>
</dbReference>
<evidence type="ECO:0000259" key="1">
    <source>
        <dbReference type="Pfam" id="PF13472"/>
    </source>
</evidence>
<dbReference type="PROSITE" id="PS01098">
    <property type="entry name" value="LIPASE_GDSL_SER"/>
    <property type="match status" value="1"/>
</dbReference>
<dbReference type="PANTHER" id="PTHR30383:SF24">
    <property type="entry name" value="THIOESTERASE 1_PROTEASE 1_LYSOPHOSPHOLIPASE L1"/>
    <property type="match status" value="1"/>
</dbReference>
<dbReference type="PANTHER" id="PTHR30383">
    <property type="entry name" value="THIOESTERASE 1/PROTEASE 1/LYSOPHOSPHOLIPASE L1"/>
    <property type="match status" value="1"/>
</dbReference>
<dbReference type="AlphaFoldDB" id="A0A285TRT9"/>
<evidence type="ECO:0000313" key="3">
    <source>
        <dbReference type="Proteomes" id="UP000219331"/>
    </source>
</evidence>
<dbReference type="Gene3D" id="3.40.50.1110">
    <property type="entry name" value="SGNH hydrolase"/>
    <property type="match status" value="1"/>
</dbReference>
<proteinExistence type="predicted"/>
<dbReference type="RefSeq" id="WP_097176577.1">
    <property type="nucleotide sequence ID" value="NZ_OBML01000016.1"/>
</dbReference>
<organism evidence="2 3">
    <name type="scientific">Stappia indica</name>
    <dbReference type="NCBI Taxonomy" id="538381"/>
    <lineage>
        <taxon>Bacteria</taxon>
        <taxon>Pseudomonadati</taxon>
        <taxon>Pseudomonadota</taxon>
        <taxon>Alphaproteobacteria</taxon>
        <taxon>Hyphomicrobiales</taxon>
        <taxon>Stappiaceae</taxon>
        <taxon>Stappia</taxon>
    </lineage>
</organism>
<dbReference type="InterPro" id="IPR036514">
    <property type="entry name" value="SGNH_hydro_sf"/>
</dbReference>
<dbReference type="InterPro" id="IPR013830">
    <property type="entry name" value="SGNH_hydro"/>
</dbReference>